<evidence type="ECO:0000256" key="8">
    <source>
        <dbReference type="SAM" id="Phobius"/>
    </source>
</evidence>
<evidence type="ECO:0000313" key="10">
    <source>
        <dbReference type="Proteomes" id="UP000721844"/>
    </source>
</evidence>
<protein>
    <submittedName>
        <fullName evidence="9">Metal ABC transporter permease</fullName>
    </submittedName>
</protein>
<comment type="subcellular location">
    <subcellularLocation>
        <location evidence="6">Cell membrane</location>
        <topology evidence="6">Multi-pass membrane protein</topology>
    </subcellularLocation>
    <subcellularLocation>
        <location evidence="1">Membrane</location>
        <topology evidence="1">Multi-pass membrane protein</topology>
    </subcellularLocation>
</comment>
<feature type="transmembrane region" description="Helical" evidence="8">
    <location>
        <begin position="231"/>
        <end position="250"/>
    </location>
</feature>
<keyword evidence="3 6" id="KW-0812">Transmembrane</keyword>
<dbReference type="GO" id="GO:0043190">
    <property type="term" value="C:ATP-binding cassette (ABC) transporter complex"/>
    <property type="evidence" value="ECO:0007669"/>
    <property type="project" value="InterPro"/>
</dbReference>
<dbReference type="InterPro" id="IPR001626">
    <property type="entry name" value="ABC_TroCD"/>
</dbReference>
<gene>
    <name evidence="9" type="ORF">ACELLULO517_22170</name>
</gene>
<evidence type="ECO:0000256" key="7">
    <source>
        <dbReference type="SAM" id="MobiDB-lite"/>
    </source>
</evidence>
<feature type="transmembrane region" description="Helical" evidence="8">
    <location>
        <begin position="184"/>
        <end position="210"/>
    </location>
</feature>
<feature type="transmembrane region" description="Helical" evidence="8">
    <location>
        <begin position="65"/>
        <end position="85"/>
    </location>
</feature>
<keyword evidence="5 8" id="KW-0472">Membrane</keyword>
<dbReference type="AlphaFoldDB" id="A0A963Z4Z3"/>
<dbReference type="InterPro" id="IPR037294">
    <property type="entry name" value="ABC_BtuC-like"/>
</dbReference>
<evidence type="ECO:0000256" key="6">
    <source>
        <dbReference type="RuleBase" id="RU003943"/>
    </source>
</evidence>
<dbReference type="EMBL" id="JAESVA010000010">
    <property type="protein sequence ID" value="MCB8882970.1"/>
    <property type="molecule type" value="Genomic_DNA"/>
</dbReference>
<dbReference type="Pfam" id="PF00950">
    <property type="entry name" value="ABC-3"/>
    <property type="match status" value="1"/>
</dbReference>
<dbReference type="Proteomes" id="UP000721844">
    <property type="component" value="Unassembled WGS sequence"/>
</dbReference>
<evidence type="ECO:0000256" key="5">
    <source>
        <dbReference type="ARBA" id="ARBA00023136"/>
    </source>
</evidence>
<comment type="similarity">
    <text evidence="2 6">Belongs to the ABC-3 integral membrane protein family.</text>
</comment>
<organism evidence="9 10">
    <name type="scientific">Acidisoma cellulosilyticum</name>
    <dbReference type="NCBI Taxonomy" id="2802395"/>
    <lineage>
        <taxon>Bacteria</taxon>
        <taxon>Pseudomonadati</taxon>
        <taxon>Pseudomonadota</taxon>
        <taxon>Alphaproteobacteria</taxon>
        <taxon>Acetobacterales</taxon>
        <taxon>Acidocellaceae</taxon>
        <taxon>Acidisoma</taxon>
    </lineage>
</organism>
<feature type="transmembrane region" description="Helical" evidence="8">
    <location>
        <begin position="20"/>
        <end position="44"/>
    </location>
</feature>
<accession>A0A963Z4Z3</accession>
<evidence type="ECO:0000313" key="9">
    <source>
        <dbReference type="EMBL" id="MCB8882970.1"/>
    </source>
</evidence>
<proteinExistence type="inferred from homology"/>
<evidence type="ECO:0000256" key="4">
    <source>
        <dbReference type="ARBA" id="ARBA00022989"/>
    </source>
</evidence>
<evidence type="ECO:0000256" key="1">
    <source>
        <dbReference type="ARBA" id="ARBA00004141"/>
    </source>
</evidence>
<keyword evidence="10" id="KW-1185">Reference proteome</keyword>
<dbReference type="PANTHER" id="PTHR30477">
    <property type="entry name" value="ABC-TRANSPORTER METAL-BINDING PROTEIN"/>
    <property type="match status" value="1"/>
</dbReference>
<dbReference type="RefSeq" id="WP_227309628.1">
    <property type="nucleotide sequence ID" value="NZ_JAESVA010000010.1"/>
</dbReference>
<feature type="transmembrane region" description="Helical" evidence="8">
    <location>
        <begin position="131"/>
        <end position="164"/>
    </location>
</feature>
<feature type="transmembrane region" description="Helical" evidence="8">
    <location>
        <begin position="262"/>
        <end position="280"/>
    </location>
</feature>
<dbReference type="GO" id="GO:0055085">
    <property type="term" value="P:transmembrane transport"/>
    <property type="evidence" value="ECO:0007669"/>
    <property type="project" value="InterPro"/>
</dbReference>
<dbReference type="PANTHER" id="PTHR30477:SF13">
    <property type="entry name" value="IRON TRANSPORT SYSTEM MEMBRANE PROTEIN HI_0360-RELATED"/>
    <property type="match status" value="1"/>
</dbReference>
<dbReference type="SUPFAM" id="SSF81345">
    <property type="entry name" value="ABC transporter involved in vitamin B12 uptake, BtuC"/>
    <property type="match status" value="1"/>
</dbReference>
<feature type="transmembrane region" description="Helical" evidence="8">
    <location>
        <begin position="100"/>
        <end position="119"/>
    </location>
</feature>
<keyword evidence="4 8" id="KW-1133">Transmembrane helix</keyword>
<dbReference type="Gene3D" id="1.10.3470.10">
    <property type="entry name" value="ABC transporter involved in vitamin B12 uptake, BtuC"/>
    <property type="match status" value="1"/>
</dbReference>
<comment type="caution">
    <text evidence="9">The sequence shown here is derived from an EMBL/GenBank/DDBJ whole genome shotgun (WGS) entry which is preliminary data.</text>
</comment>
<feature type="region of interest" description="Disordered" evidence="7">
    <location>
        <begin position="288"/>
        <end position="307"/>
    </location>
</feature>
<name>A0A963Z4Z3_9PROT</name>
<reference evidence="9 10" key="1">
    <citation type="journal article" date="2021" name="Microorganisms">
        <title>Acidisoma silvae sp. nov. and Acidisomacellulosilytica sp. nov., Two Acidophilic Bacteria Isolated from Decaying Wood, Hydrolyzing Cellulose and Producing Poly-3-hydroxybutyrate.</title>
        <authorList>
            <person name="Mieszkin S."/>
            <person name="Pouder E."/>
            <person name="Uroz S."/>
            <person name="Simon-Colin C."/>
            <person name="Alain K."/>
        </authorList>
    </citation>
    <scope>NUCLEOTIDE SEQUENCE [LARGE SCALE GENOMIC DNA]</scope>
    <source>
        <strain evidence="9 10">HW T5.17</strain>
    </source>
</reference>
<sequence length="307" mass="31207">MDVQTLLSLLFEPGFFTSEPVRTAAVIGAAAAIVSGVVGVFTVIRGQSFAGHSLADVSSAGGSAAFLFGINPLLGFLGMGVLAAMSMELVRADRASERDLVTGVVTGAGLGVAALFLYLDMTTSSTTGAAVTVMFGSIFAIPASLVPLALLVGAGALLAIGVLYRPLLLSSLDPDLAAVRGVPVRLMGLLFLIVVALAVALSAITVGAILSTGLLIGPAAIALHLAKRPGLAILLAAVIGVAVTWGGILVSYDSYEWTGGRGWPVSFCIVMLIFVAYAVVAQTGPARERRQEHPLPSGEKPHVTSAG</sequence>
<evidence type="ECO:0000256" key="3">
    <source>
        <dbReference type="ARBA" id="ARBA00022692"/>
    </source>
</evidence>
<evidence type="ECO:0000256" key="2">
    <source>
        <dbReference type="ARBA" id="ARBA00008034"/>
    </source>
</evidence>
<keyword evidence="6" id="KW-0813">Transport</keyword>
<dbReference type="GO" id="GO:0010043">
    <property type="term" value="P:response to zinc ion"/>
    <property type="evidence" value="ECO:0007669"/>
    <property type="project" value="TreeGrafter"/>
</dbReference>